<dbReference type="Proteomes" id="UP001433872">
    <property type="component" value="Segment"/>
</dbReference>
<evidence type="ECO:0008006" key="3">
    <source>
        <dbReference type="Google" id="ProtNLM"/>
    </source>
</evidence>
<evidence type="ECO:0000313" key="2">
    <source>
        <dbReference type="Proteomes" id="UP001433872"/>
    </source>
</evidence>
<keyword evidence="2" id="KW-1185">Reference proteome</keyword>
<accession>A0AAX4MX07</accession>
<evidence type="ECO:0000313" key="1">
    <source>
        <dbReference type="EMBL" id="WYV99268.1"/>
    </source>
</evidence>
<dbReference type="EMBL" id="PP496414">
    <property type="protein sequence ID" value="WYV99268.1"/>
    <property type="molecule type" value="Genomic_DNA"/>
</dbReference>
<reference evidence="1" key="1">
    <citation type="submission" date="2024-03" db="EMBL/GenBank/DDBJ databases">
        <title>Isolation and characterization of a phage collection against Pseudomonas putida.</title>
        <authorList>
            <person name="Brauer A."/>
            <person name="Rosendahl S."/>
            <person name="Kangsep A."/>
            <person name="Rikberg R."/>
            <person name="Lewanczyk A.C."/>
            <person name="Horak R."/>
            <person name="Tamman H."/>
        </authorList>
    </citation>
    <scope>NUCLEOTIDE SEQUENCE</scope>
</reference>
<name>A0AAX4MX07_9CAUD</name>
<gene>
    <name evidence="1" type="ORF">KoPa4_00100</name>
</gene>
<organism evidence="1 2">
    <name type="scientific">Pseudomonas phage vB_PpuM-KoPa-4</name>
    <dbReference type="NCBI Taxonomy" id="3132618"/>
    <lineage>
        <taxon>Viruses</taxon>
        <taxon>Duplodnaviria</taxon>
        <taxon>Heunggongvirae</taxon>
        <taxon>Uroviricota</taxon>
        <taxon>Caudoviricetes</taxon>
        <taxon>Vandenendeviridae</taxon>
        <taxon>Gorskivirinae</taxon>
        <taxon>Tartuvirus</taxon>
        <taxon>Tartuvirus kopa4</taxon>
    </lineage>
</organism>
<protein>
    <recommendedName>
        <fullName evidence="3">Phage protein</fullName>
    </recommendedName>
</protein>
<sequence>MNLQARIDYLNEMLESATYEANVNVNPARIAYEFSDLAHNLELAIATLEHIKELKAK</sequence>
<proteinExistence type="predicted"/>